<reference evidence="2" key="1">
    <citation type="submission" date="2022-06" db="EMBL/GenBank/DDBJ databases">
        <authorList>
            <person name="Berger JAMES D."/>
            <person name="Berger JAMES D."/>
        </authorList>
    </citation>
    <scope>NUCLEOTIDE SEQUENCE [LARGE SCALE GENOMIC DNA]</scope>
</reference>
<dbReference type="AlphaFoldDB" id="A0AA85JXI6"/>
<evidence type="ECO:0000313" key="3">
    <source>
        <dbReference type="WBParaSite" id="TREG1_48250.1"/>
    </source>
</evidence>
<protein>
    <submittedName>
        <fullName evidence="3">Uncharacterized protein</fullName>
    </submittedName>
</protein>
<dbReference type="Proteomes" id="UP000050795">
    <property type="component" value="Unassembled WGS sequence"/>
</dbReference>
<reference evidence="3" key="2">
    <citation type="submission" date="2023-11" db="UniProtKB">
        <authorList>
            <consortium name="WormBaseParasite"/>
        </authorList>
    </citation>
    <scope>IDENTIFICATION</scope>
</reference>
<accession>A0AA85JXI6</accession>
<feature type="compositionally biased region" description="Polar residues" evidence="1">
    <location>
        <begin position="18"/>
        <end position="32"/>
    </location>
</feature>
<feature type="region of interest" description="Disordered" evidence="1">
    <location>
        <begin position="1"/>
        <end position="32"/>
    </location>
</feature>
<dbReference type="WBParaSite" id="TREG1_48250.1">
    <property type="protein sequence ID" value="TREG1_48250.1"/>
    <property type="gene ID" value="TREG1_48250"/>
</dbReference>
<keyword evidence="2" id="KW-1185">Reference proteome</keyword>
<organism evidence="2 3">
    <name type="scientific">Trichobilharzia regenti</name>
    <name type="common">Nasal bird schistosome</name>
    <dbReference type="NCBI Taxonomy" id="157069"/>
    <lineage>
        <taxon>Eukaryota</taxon>
        <taxon>Metazoa</taxon>
        <taxon>Spiralia</taxon>
        <taxon>Lophotrochozoa</taxon>
        <taxon>Platyhelminthes</taxon>
        <taxon>Trematoda</taxon>
        <taxon>Digenea</taxon>
        <taxon>Strigeidida</taxon>
        <taxon>Schistosomatoidea</taxon>
        <taxon>Schistosomatidae</taxon>
        <taxon>Trichobilharzia</taxon>
    </lineage>
</organism>
<evidence type="ECO:0000313" key="2">
    <source>
        <dbReference type="Proteomes" id="UP000050795"/>
    </source>
</evidence>
<evidence type="ECO:0000256" key="1">
    <source>
        <dbReference type="SAM" id="MobiDB-lite"/>
    </source>
</evidence>
<sequence length="76" mass="8351">MLCDYESSVHSSDDGTIDDQQQSSKRASMTKCNTAPMPFGRPMFSSDYWCLNSILPRPNGVIKIIEFGSKSIGSDA</sequence>
<name>A0AA85JXI6_TRIRE</name>
<proteinExistence type="predicted"/>